<evidence type="ECO:0000313" key="2">
    <source>
        <dbReference type="EMBL" id="CDF40986.1"/>
    </source>
</evidence>
<evidence type="ECO:0000256" key="1">
    <source>
        <dbReference type="SAM" id="MobiDB-lite"/>
    </source>
</evidence>
<dbReference type="Proteomes" id="UP000012073">
    <property type="component" value="Unassembled WGS sequence"/>
</dbReference>
<dbReference type="RefSeq" id="XP_005711280.1">
    <property type="nucleotide sequence ID" value="XM_005711223.1"/>
</dbReference>
<organism evidence="2 3">
    <name type="scientific">Chondrus crispus</name>
    <name type="common">Carrageen Irish moss</name>
    <name type="synonym">Polymorpha crispa</name>
    <dbReference type="NCBI Taxonomy" id="2769"/>
    <lineage>
        <taxon>Eukaryota</taxon>
        <taxon>Rhodophyta</taxon>
        <taxon>Florideophyceae</taxon>
        <taxon>Rhodymeniophycidae</taxon>
        <taxon>Gigartinales</taxon>
        <taxon>Gigartinaceae</taxon>
        <taxon>Chondrus</taxon>
    </lineage>
</organism>
<proteinExistence type="predicted"/>
<protein>
    <submittedName>
        <fullName evidence="2">Uncharacterized protein</fullName>
    </submittedName>
</protein>
<feature type="compositionally biased region" description="Pro residues" evidence="1">
    <location>
        <begin position="124"/>
        <end position="139"/>
    </location>
</feature>
<feature type="region of interest" description="Disordered" evidence="1">
    <location>
        <begin position="119"/>
        <end position="139"/>
    </location>
</feature>
<reference evidence="3" key="1">
    <citation type="journal article" date="2013" name="Proc. Natl. Acad. Sci. U.S.A.">
        <title>Genome structure and metabolic features in the red seaweed Chondrus crispus shed light on evolution of the Archaeplastida.</title>
        <authorList>
            <person name="Collen J."/>
            <person name="Porcel B."/>
            <person name="Carre W."/>
            <person name="Ball S.G."/>
            <person name="Chaparro C."/>
            <person name="Tonon T."/>
            <person name="Barbeyron T."/>
            <person name="Michel G."/>
            <person name="Noel B."/>
            <person name="Valentin K."/>
            <person name="Elias M."/>
            <person name="Artiguenave F."/>
            <person name="Arun A."/>
            <person name="Aury J.M."/>
            <person name="Barbosa-Neto J.F."/>
            <person name="Bothwell J.H."/>
            <person name="Bouget F.Y."/>
            <person name="Brillet L."/>
            <person name="Cabello-Hurtado F."/>
            <person name="Capella-Gutierrez S."/>
            <person name="Charrier B."/>
            <person name="Cladiere L."/>
            <person name="Cock J.M."/>
            <person name="Coelho S.M."/>
            <person name="Colleoni C."/>
            <person name="Czjzek M."/>
            <person name="Da Silva C."/>
            <person name="Delage L."/>
            <person name="Denoeud F."/>
            <person name="Deschamps P."/>
            <person name="Dittami S.M."/>
            <person name="Gabaldon T."/>
            <person name="Gachon C.M."/>
            <person name="Groisillier A."/>
            <person name="Herve C."/>
            <person name="Jabbari K."/>
            <person name="Katinka M."/>
            <person name="Kloareg B."/>
            <person name="Kowalczyk N."/>
            <person name="Labadie K."/>
            <person name="Leblanc C."/>
            <person name="Lopez P.J."/>
            <person name="McLachlan D.H."/>
            <person name="Meslet-Cladiere L."/>
            <person name="Moustafa A."/>
            <person name="Nehr Z."/>
            <person name="Nyvall Collen P."/>
            <person name="Panaud O."/>
            <person name="Partensky F."/>
            <person name="Poulain J."/>
            <person name="Rensing S.A."/>
            <person name="Rousvoal S."/>
            <person name="Samson G."/>
            <person name="Symeonidi A."/>
            <person name="Weissenbach J."/>
            <person name="Zambounis A."/>
            <person name="Wincker P."/>
            <person name="Boyen C."/>
        </authorList>
    </citation>
    <scope>NUCLEOTIDE SEQUENCE [LARGE SCALE GENOMIC DNA]</scope>
    <source>
        <strain evidence="3">cv. Stackhouse</strain>
    </source>
</reference>
<evidence type="ECO:0000313" key="3">
    <source>
        <dbReference type="Proteomes" id="UP000012073"/>
    </source>
</evidence>
<keyword evidence="3" id="KW-1185">Reference proteome</keyword>
<dbReference type="Gramene" id="CDF40986">
    <property type="protein sequence ID" value="CDF40986"/>
    <property type="gene ID" value="CHC_T00007566001"/>
</dbReference>
<dbReference type="KEGG" id="ccp:CHC_T00007566001"/>
<sequence>MNRPPRNIFNIEHHRLCRAPLRILTRHQYVQKLAVFAKQRSAHLHILLLNKPHTRHTPRTSHSPNPRPILSMVKHGKHTLALAAILPLRMRSIDYRHIHLSRICNQLTVNLLRHLPLASLNRNPSPPGPHPPVILPHRP</sequence>
<dbReference type="AlphaFoldDB" id="R7QU50"/>
<dbReference type="EMBL" id="HG002294">
    <property type="protein sequence ID" value="CDF40986.1"/>
    <property type="molecule type" value="Genomic_DNA"/>
</dbReference>
<gene>
    <name evidence="2" type="ORF">CHC_T00007566001</name>
</gene>
<name>R7QU50_CHOCR</name>
<dbReference type="GeneID" id="17319011"/>
<accession>R7QU50</accession>